<gene>
    <name evidence="3" type="ORF">GOP47_0018443</name>
</gene>
<dbReference type="AlphaFoldDB" id="A0A9D4UEG5"/>
<feature type="domain" description="RNA-binding S4" evidence="2">
    <location>
        <begin position="244"/>
        <end position="304"/>
    </location>
</feature>
<dbReference type="Gene3D" id="3.10.290.10">
    <property type="entry name" value="RNA-binding S4 domain"/>
    <property type="match status" value="1"/>
</dbReference>
<dbReference type="EMBL" id="JABFUD020000018">
    <property type="protein sequence ID" value="KAI5065819.1"/>
    <property type="molecule type" value="Genomic_DNA"/>
</dbReference>
<keyword evidence="4" id="KW-1185">Reference proteome</keyword>
<evidence type="ECO:0000313" key="4">
    <source>
        <dbReference type="Proteomes" id="UP000886520"/>
    </source>
</evidence>
<dbReference type="InterPro" id="IPR002942">
    <property type="entry name" value="S4_RNA-bd"/>
</dbReference>
<dbReference type="Pfam" id="PF17774">
    <property type="entry name" value="YlmH_RBD"/>
    <property type="match status" value="1"/>
</dbReference>
<dbReference type="PANTHER" id="PTHR13633">
    <property type="entry name" value="MITOCHONDRIAL TRANSCRIPTION RESCUE FACTOR 1"/>
    <property type="match status" value="1"/>
</dbReference>
<dbReference type="InterPro" id="IPR040591">
    <property type="entry name" value="RqcP2_RBD"/>
</dbReference>
<evidence type="ECO:0000256" key="1">
    <source>
        <dbReference type="PROSITE-ProRule" id="PRU00182"/>
    </source>
</evidence>
<comment type="caution">
    <text evidence="3">The sequence shown here is derived from an EMBL/GenBank/DDBJ whole genome shotgun (WGS) entry which is preliminary data.</text>
</comment>
<dbReference type="InterPro" id="IPR017506">
    <property type="entry name" value="PSII_S4"/>
</dbReference>
<protein>
    <recommendedName>
        <fullName evidence="2">RNA-binding S4 domain-containing protein</fullName>
    </recommendedName>
</protein>
<dbReference type="InterPro" id="IPR036986">
    <property type="entry name" value="S4_RNA-bd_sf"/>
</dbReference>
<dbReference type="InterPro" id="IPR012677">
    <property type="entry name" value="Nucleotide-bd_a/b_plait_sf"/>
</dbReference>
<dbReference type="Gene3D" id="3.30.70.330">
    <property type="match status" value="1"/>
</dbReference>
<dbReference type="GO" id="GO:0003723">
    <property type="term" value="F:RNA binding"/>
    <property type="evidence" value="ECO:0007669"/>
    <property type="project" value="UniProtKB-KW"/>
</dbReference>
<accession>A0A9D4UEG5</accession>
<organism evidence="3 4">
    <name type="scientific">Adiantum capillus-veneris</name>
    <name type="common">Maidenhair fern</name>
    <dbReference type="NCBI Taxonomy" id="13818"/>
    <lineage>
        <taxon>Eukaryota</taxon>
        <taxon>Viridiplantae</taxon>
        <taxon>Streptophyta</taxon>
        <taxon>Embryophyta</taxon>
        <taxon>Tracheophyta</taxon>
        <taxon>Polypodiopsida</taxon>
        <taxon>Polypodiidae</taxon>
        <taxon>Polypodiales</taxon>
        <taxon>Pteridineae</taxon>
        <taxon>Pteridaceae</taxon>
        <taxon>Vittarioideae</taxon>
        <taxon>Adiantum</taxon>
    </lineage>
</organism>
<keyword evidence="1" id="KW-0694">RNA-binding</keyword>
<dbReference type="NCBIfam" id="TIGR03069">
    <property type="entry name" value="PS_II_S4"/>
    <property type="match status" value="1"/>
</dbReference>
<dbReference type="SMART" id="SM00363">
    <property type="entry name" value="S4"/>
    <property type="match status" value="1"/>
</dbReference>
<dbReference type="SUPFAM" id="SSF55174">
    <property type="entry name" value="Alpha-L RNA-binding motif"/>
    <property type="match status" value="1"/>
</dbReference>
<reference evidence="3" key="1">
    <citation type="submission" date="2021-01" db="EMBL/GenBank/DDBJ databases">
        <title>Adiantum capillus-veneris genome.</title>
        <authorList>
            <person name="Fang Y."/>
            <person name="Liao Q."/>
        </authorList>
    </citation>
    <scope>NUCLEOTIDE SEQUENCE</scope>
    <source>
        <strain evidence="3">H3</strain>
        <tissue evidence="3">Leaf</tissue>
    </source>
</reference>
<evidence type="ECO:0000259" key="2">
    <source>
        <dbReference type="SMART" id="SM00363"/>
    </source>
</evidence>
<proteinExistence type="predicted"/>
<name>A0A9D4UEG5_ADICA</name>
<evidence type="ECO:0000313" key="3">
    <source>
        <dbReference type="EMBL" id="KAI5065819.1"/>
    </source>
</evidence>
<dbReference type="Pfam" id="PF01479">
    <property type="entry name" value="S4"/>
    <property type="match status" value="1"/>
</dbReference>
<dbReference type="Gene3D" id="3.30.1370.160">
    <property type="match status" value="1"/>
</dbReference>
<dbReference type="OrthoDB" id="4150at2759"/>
<dbReference type="PANTHER" id="PTHR13633:SF3">
    <property type="entry name" value="MITOCHONDRIAL TRANSCRIPTION RESCUE FACTOR 1"/>
    <property type="match status" value="1"/>
</dbReference>
<dbReference type="PROSITE" id="PS50889">
    <property type="entry name" value="S4"/>
    <property type="match status" value="1"/>
</dbReference>
<dbReference type="Proteomes" id="UP000886520">
    <property type="component" value="Chromosome 18"/>
</dbReference>
<sequence>MQGTTTGAGVPCVSVLSNRTRSCYVLRVVGSVRLSPAHRRIYNTTSLAIFQRDEKKDLLAGVHRDHMQSIARIVEQAKTAAARWEIIHSDFLTPPAIEDASRVLRRLSDVGTVVSGGYPQAERCRLSLGHKEAFLSSILTDNTGYPGAVVAVSILGDFMVDRATHSDFLGSILGTGIAREKIGDILVQGDTGAQAIIVPELIDFLETSLTQVRKTPVLCKTIPLKDIHYQPPRLQITKSVEASLRVDAVASAGFKISRSKLADLISAGDVRVNWKEVTKNGLLVKSGDIISVNQKGRVEVGQIGTTRKGRYHVELLRYM</sequence>
<dbReference type="CDD" id="cd00165">
    <property type="entry name" value="S4"/>
    <property type="match status" value="1"/>
</dbReference>